<dbReference type="AlphaFoldDB" id="A0AAD7BL30"/>
<comment type="caution">
    <text evidence="2">The sequence shown here is derived from an EMBL/GenBank/DDBJ whole genome shotgun (WGS) entry which is preliminary data.</text>
</comment>
<feature type="region of interest" description="Disordered" evidence="1">
    <location>
        <begin position="158"/>
        <end position="181"/>
    </location>
</feature>
<proteinExistence type="predicted"/>
<dbReference type="Proteomes" id="UP001221757">
    <property type="component" value="Unassembled WGS sequence"/>
</dbReference>
<protein>
    <submittedName>
        <fullName evidence="2">Uncharacterized protein</fullName>
    </submittedName>
</protein>
<evidence type="ECO:0000256" key="1">
    <source>
        <dbReference type="SAM" id="MobiDB-lite"/>
    </source>
</evidence>
<evidence type="ECO:0000313" key="2">
    <source>
        <dbReference type="EMBL" id="KAJ7623828.1"/>
    </source>
</evidence>
<reference evidence="2" key="1">
    <citation type="submission" date="2023-03" db="EMBL/GenBank/DDBJ databases">
        <title>Massive genome expansion in bonnet fungi (Mycena s.s.) driven by repeated elements and novel gene families across ecological guilds.</title>
        <authorList>
            <consortium name="Lawrence Berkeley National Laboratory"/>
            <person name="Harder C.B."/>
            <person name="Miyauchi S."/>
            <person name="Viragh M."/>
            <person name="Kuo A."/>
            <person name="Thoen E."/>
            <person name="Andreopoulos B."/>
            <person name="Lu D."/>
            <person name="Skrede I."/>
            <person name="Drula E."/>
            <person name="Henrissat B."/>
            <person name="Morin E."/>
            <person name="Kohler A."/>
            <person name="Barry K."/>
            <person name="LaButti K."/>
            <person name="Morin E."/>
            <person name="Salamov A."/>
            <person name="Lipzen A."/>
            <person name="Mereny Z."/>
            <person name="Hegedus B."/>
            <person name="Baldrian P."/>
            <person name="Stursova M."/>
            <person name="Weitz H."/>
            <person name="Taylor A."/>
            <person name="Grigoriev I.V."/>
            <person name="Nagy L.G."/>
            <person name="Martin F."/>
            <person name="Kauserud H."/>
        </authorList>
    </citation>
    <scope>NUCLEOTIDE SEQUENCE</scope>
    <source>
        <strain evidence="2">CBHHK067</strain>
    </source>
</reference>
<accession>A0AAD7BL30</accession>
<name>A0AAD7BL30_MYCRO</name>
<evidence type="ECO:0000313" key="3">
    <source>
        <dbReference type="Proteomes" id="UP001221757"/>
    </source>
</evidence>
<sequence>MFLAPDSSWGVTMQRSNLDSSLPVHNTTGNHSEIYSATFTVVPGAGENAYPTLLTLHPSEFDTLFGSHWGATINDATPAFALPPSPAIDSIDGWGAIRPPTPELRRRESAMWRNRFRLAAKEDERRHGSSDVLARPDITPSEFDTLFGSHWGLNPGIGNAGAEPQFPTSSHNLLPAPSILA</sequence>
<organism evidence="2 3">
    <name type="scientific">Mycena rosella</name>
    <name type="common">Pink bonnet</name>
    <name type="synonym">Agaricus rosellus</name>
    <dbReference type="NCBI Taxonomy" id="1033263"/>
    <lineage>
        <taxon>Eukaryota</taxon>
        <taxon>Fungi</taxon>
        <taxon>Dikarya</taxon>
        <taxon>Basidiomycota</taxon>
        <taxon>Agaricomycotina</taxon>
        <taxon>Agaricomycetes</taxon>
        <taxon>Agaricomycetidae</taxon>
        <taxon>Agaricales</taxon>
        <taxon>Marasmiineae</taxon>
        <taxon>Mycenaceae</taxon>
        <taxon>Mycena</taxon>
    </lineage>
</organism>
<keyword evidence="3" id="KW-1185">Reference proteome</keyword>
<dbReference type="EMBL" id="JARKIE010000632">
    <property type="protein sequence ID" value="KAJ7623828.1"/>
    <property type="molecule type" value="Genomic_DNA"/>
</dbReference>
<gene>
    <name evidence="2" type="ORF">B0H17DRAFT_1151466</name>
</gene>